<evidence type="ECO:0000313" key="1">
    <source>
        <dbReference type="EMBL" id="CAG5025590.1"/>
    </source>
</evidence>
<dbReference type="OrthoDB" id="6159421at2759"/>
<reference evidence="1" key="1">
    <citation type="submission" date="2021-04" db="EMBL/GenBank/DDBJ databases">
        <authorList>
            <person name="Tunstrom K."/>
        </authorList>
    </citation>
    <scope>NUCLEOTIDE SEQUENCE</scope>
</reference>
<gene>
    <name evidence="1" type="ORF">PAPOLLO_LOCUS18419</name>
</gene>
<keyword evidence="2" id="KW-1185">Reference proteome</keyword>
<sequence>MQSESPKLYLLYERIFTTYKTILECFIKPELLQLTENEKNSSKDLNIDLENKILNLEYENKQNHVLIEEIYLDGSIKCPDIFAHLCVPSQRNKNDCQDGALNGQLCPSTTITISIGSPSAPACIYFSDY</sequence>
<name>A0A8S3XHH5_PARAO</name>
<dbReference type="AlphaFoldDB" id="A0A8S3XHH5"/>
<dbReference type="Proteomes" id="UP000691718">
    <property type="component" value="Unassembled WGS sequence"/>
</dbReference>
<comment type="caution">
    <text evidence="1">The sequence shown here is derived from an EMBL/GenBank/DDBJ whole genome shotgun (WGS) entry which is preliminary data.</text>
</comment>
<protein>
    <submittedName>
        <fullName evidence="1">(apollo) hypothetical protein</fullName>
    </submittedName>
</protein>
<dbReference type="EMBL" id="CAJQZP010001172">
    <property type="protein sequence ID" value="CAG5025590.1"/>
    <property type="molecule type" value="Genomic_DNA"/>
</dbReference>
<evidence type="ECO:0000313" key="2">
    <source>
        <dbReference type="Proteomes" id="UP000691718"/>
    </source>
</evidence>
<proteinExistence type="predicted"/>
<accession>A0A8S3XHH5</accession>
<organism evidence="1 2">
    <name type="scientific">Parnassius apollo</name>
    <name type="common">Apollo butterfly</name>
    <name type="synonym">Papilio apollo</name>
    <dbReference type="NCBI Taxonomy" id="110799"/>
    <lineage>
        <taxon>Eukaryota</taxon>
        <taxon>Metazoa</taxon>
        <taxon>Ecdysozoa</taxon>
        <taxon>Arthropoda</taxon>
        <taxon>Hexapoda</taxon>
        <taxon>Insecta</taxon>
        <taxon>Pterygota</taxon>
        <taxon>Neoptera</taxon>
        <taxon>Endopterygota</taxon>
        <taxon>Lepidoptera</taxon>
        <taxon>Glossata</taxon>
        <taxon>Ditrysia</taxon>
        <taxon>Papilionoidea</taxon>
        <taxon>Papilionidae</taxon>
        <taxon>Parnassiinae</taxon>
        <taxon>Parnassini</taxon>
        <taxon>Parnassius</taxon>
        <taxon>Parnassius</taxon>
    </lineage>
</organism>